<feature type="transmembrane region" description="Helical" evidence="1">
    <location>
        <begin position="142"/>
        <end position="167"/>
    </location>
</feature>
<reference evidence="3" key="1">
    <citation type="submission" date="2015-02" db="EMBL/GenBank/DDBJ databases">
        <title>Genome sequencing for Strongylocentrotus purpuratus.</title>
        <authorList>
            <person name="Murali S."/>
            <person name="Liu Y."/>
            <person name="Vee V."/>
            <person name="English A."/>
            <person name="Wang M."/>
            <person name="Skinner E."/>
            <person name="Han Y."/>
            <person name="Muzny D.M."/>
            <person name="Worley K.C."/>
            <person name="Gibbs R.A."/>
        </authorList>
    </citation>
    <scope>NUCLEOTIDE SEQUENCE</scope>
</reference>
<evidence type="ECO:0000313" key="3">
    <source>
        <dbReference type="Proteomes" id="UP000007110"/>
    </source>
</evidence>
<sequence>MYSAVNRDRNVSVTVVDIPPENDDYSVNCCDYALCRCLRRVPYATIFALLVLAGGLALMTYEILLIDDTIEEMFRGTHLDPHVTKEPSKFYKGVAVMFWVLIALVSLVGCFGLLLLIMACMTAGPSKKNACGKRVMKCVGRISTSVMIMICYFLCVCWMLGCIILAMPLTFMLMVQSYCAVQNNVFLDTTCMDLTQYGFVEAPDTNSTVMMTTTPSPSINGPVMPLVAKTVPSICGSNLEQFCDHNEDISLSVYLTVTAAVIVVLALIHFLMALAANHTYIRIFHKDLPGRTKYGGNDYIGHRYSDAGMPLQEPLNIQDENTHF</sequence>
<keyword evidence="3" id="KW-1185">Reference proteome</keyword>
<dbReference type="Pfam" id="PF01275">
    <property type="entry name" value="Myelin_PLP"/>
    <property type="match status" value="2"/>
</dbReference>
<proteinExistence type="predicted"/>
<keyword evidence="1" id="KW-0472">Membrane</keyword>
<name>A0A7M7GNZ9_STRPU</name>
<evidence type="ECO:0000313" key="2">
    <source>
        <dbReference type="EnsemblMetazoa" id="XP_003724649"/>
    </source>
</evidence>
<dbReference type="FunCoup" id="A0A7M7GNZ9">
    <property type="interactions" value="640"/>
</dbReference>
<dbReference type="RefSeq" id="XP_003724649.1">
    <property type="nucleotide sequence ID" value="XM_003724601.3"/>
</dbReference>
<organism evidence="2 3">
    <name type="scientific">Strongylocentrotus purpuratus</name>
    <name type="common">Purple sea urchin</name>
    <dbReference type="NCBI Taxonomy" id="7668"/>
    <lineage>
        <taxon>Eukaryota</taxon>
        <taxon>Metazoa</taxon>
        <taxon>Echinodermata</taxon>
        <taxon>Eleutherozoa</taxon>
        <taxon>Echinozoa</taxon>
        <taxon>Echinoidea</taxon>
        <taxon>Euechinoidea</taxon>
        <taxon>Echinacea</taxon>
        <taxon>Camarodonta</taxon>
        <taxon>Echinidea</taxon>
        <taxon>Strongylocentrotidae</taxon>
        <taxon>Strongylocentrotus</taxon>
    </lineage>
</organism>
<dbReference type="PANTHER" id="PTHR11683">
    <property type="entry name" value="MYELIN PROTEOLIPID"/>
    <property type="match status" value="1"/>
</dbReference>
<dbReference type="AlphaFoldDB" id="A0A7M7GNZ9"/>
<feature type="transmembrane region" description="Helical" evidence="1">
    <location>
        <begin position="96"/>
        <end position="121"/>
    </location>
</feature>
<keyword evidence="1" id="KW-0812">Transmembrane</keyword>
<dbReference type="PANTHER" id="PTHR11683:SF12">
    <property type="entry name" value="M6, ISOFORM F"/>
    <property type="match status" value="1"/>
</dbReference>
<feature type="transmembrane region" description="Helical" evidence="1">
    <location>
        <begin position="254"/>
        <end position="276"/>
    </location>
</feature>
<feature type="transmembrane region" description="Helical" evidence="1">
    <location>
        <begin position="46"/>
        <end position="66"/>
    </location>
</feature>
<protein>
    <submittedName>
        <fullName evidence="2">Uncharacterized protein</fullName>
    </submittedName>
</protein>
<dbReference type="GO" id="GO:0005886">
    <property type="term" value="C:plasma membrane"/>
    <property type="evidence" value="ECO:0000318"/>
    <property type="project" value="GO_Central"/>
</dbReference>
<dbReference type="GO" id="GO:0031175">
    <property type="term" value="P:neuron projection development"/>
    <property type="evidence" value="ECO:0000318"/>
    <property type="project" value="GO_Central"/>
</dbReference>
<dbReference type="OrthoDB" id="9993736at2759"/>
<evidence type="ECO:0000256" key="1">
    <source>
        <dbReference type="SAM" id="Phobius"/>
    </source>
</evidence>
<dbReference type="InParanoid" id="A0A7M7GNZ9"/>
<dbReference type="InterPro" id="IPR001614">
    <property type="entry name" value="Myelin_PLP"/>
</dbReference>
<accession>A0A7M7GNZ9</accession>
<dbReference type="EnsemblMetazoa" id="XM_003724601">
    <property type="protein sequence ID" value="XP_003724649"/>
    <property type="gene ID" value="LOC578224"/>
</dbReference>
<dbReference type="OMA" id="CTGSDKF"/>
<dbReference type="Proteomes" id="UP000007110">
    <property type="component" value="Unassembled WGS sequence"/>
</dbReference>
<keyword evidence="1" id="KW-1133">Transmembrane helix</keyword>
<dbReference type="KEGG" id="spu:578224"/>
<reference evidence="2" key="2">
    <citation type="submission" date="2021-01" db="UniProtKB">
        <authorList>
            <consortium name="EnsemblMetazoa"/>
        </authorList>
    </citation>
    <scope>IDENTIFICATION</scope>
</reference>
<dbReference type="GeneID" id="578224"/>